<dbReference type="SUPFAM" id="SSF54111">
    <property type="entry name" value="Urease, gamma-subunit"/>
    <property type="match status" value="1"/>
</dbReference>
<reference evidence="2" key="1">
    <citation type="journal article" date="2015" name="Nature">
        <title>Complex archaea that bridge the gap between prokaryotes and eukaryotes.</title>
        <authorList>
            <person name="Spang A."/>
            <person name="Saw J.H."/>
            <person name="Jorgensen S.L."/>
            <person name="Zaremba-Niedzwiedzka K."/>
            <person name="Martijn J."/>
            <person name="Lind A.E."/>
            <person name="van Eijk R."/>
            <person name="Schleper C."/>
            <person name="Guy L."/>
            <person name="Ettema T.J."/>
        </authorList>
    </citation>
    <scope>NUCLEOTIDE SEQUENCE</scope>
</reference>
<name>A0A0F9I2B5_9ZZZZ</name>
<evidence type="ECO:0000256" key="1">
    <source>
        <dbReference type="ARBA" id="ARBA00022801"/>
    </source>
</evidence>
<proteinExistence type="predicted"/>
<dbReference type="Pfam" id="PF00547">
    <property type="entry name" value="Urease_gamma"/>
    <property type="match status" value="1"/>
</dbReference>
<dbReference type="GO" id="GO:0043419">
    <property type="term" value="P:urea catabolic process"/>
    <property type="evidence" value="ECO:0007669"/>
    <property type="project" value="InterPro"/>
</dbReference>
<dbReference type="GO" id="GO:0016787">
    <property type="term" value="F:hydrolase activity"/>
    <property type="evidence" value="ECO:0007669"/>
    <property type="project" value="UniProtKB-KW"/>
</dbReference>
<evidence type="ECO:0000313" key="2">
    <source>
        <dbReference type="EMBL" id="KKM21776.1"/>
    </source>
</evidence>
<dbReference type="Gene3D" id="3.30.280.10">
    <property type="entry name" value="Urease, gamma-like subunit"/>
    <property type="match status" value="1"/>
</dbReference>
<protein>
    <submittedName>
        <fullName evidence="2">Uncharacterized protein</fullName>
    </submittedName>
</protein>
<dbReference type="GO" id="GO:0016151">
    <property type="term" value="F:nickel cation binding"/>
    <property type="evidence" value="ECO:0007669"/>
    <property type="project" value="InterPro"/>
</dbReference>
<comment type="caution">
    <text evidence="2">The sequence shown here is derived from an EMBL/GenBank/DDBJ whole genome shotgun (WGS) entry which is preliminary data.</text>
</comment>
<organism evidence="2">
    <name type="scientific">marine sediment metagenome</name>
    <dbReference type="NCBI Taxonomy" id="412755"/>
    <lineage>
        <taxon>unclassified sequences</taxon>
        <taxon>metagenomes</taxon>
        <taxon>ecological metagenomes</taxon>
    </lineage>
</organism>
<dbReference type="InterPro" id="IPR002026">
    <property type="entry name" value="Urease_gamma/gamma-beta_su"/>
</dbReference>
<gene>
    <name evidence="2" type="ORF">LCGC14_1632000</name>
</gene>
<dbReference type="InterPro" id="IPR036463">
    <property type="entry name" value="Urease_gamma_sf"/>
</dbReference>
<accession>A0A0F9I2B5</accession>
<keyword evidence="1" id="KW-0378">Hydrolase</keyword>
<sequence length="115" mass="13079">MAPFTNIFDYDSDSEKIFFSGVEMIKHRLSQNLRININETMMVYAGLVAIQIRLGKSIPEIKEMAESFLSPEKVMVGVPESMRKVVFEAKIDEKPKQVITLTEPIPTTDYILAPK</sequence>
<dbReference type="EMBL" id="LAZR01013481">
    <property type="protein sequence ID" value="KKM21776.1"/>
    <property type="molecule type" value="Genomic_DNA"/>
</dbReference>
<dbReference type="AlphaFoldDB" id="A0A0F9I2B5"/>